<dbReference type="GO" id="GO:0044550">
    <property type="term" value="P:secondary metabolite biosynthetic process"/>
    <property type="evidence" value="ECO:0007669"/>
    <property type="project" value="TreeGrafter"/>
</dbReference>
<keyword evidence="7 9" id="KW-0275">Fatty acid biosynthesis</keyword>
<keyword evidence="2 9" id="KW-0963">Cytoplasm</keyword>
<keyword evidence="8 9" id="KW-0012">Acyltransferase</keyword>
<dbReference type="GO" id="GO:0006633">
    <property type="term" value="P:fatty acid biosynthetic process"/>
    <property type="evidence" value="ECO:0007669"/>
    <property type="project" value="UniProtKB-UniRule"/>
</dbReference>
<reference evidence="12 13" key="1">
    <citation type="submission" date="2018-03" db="EMBL/GenBank/DDBJ databases">
        <title>Genomic Encyclopedia of Type Strains, Phase III (KMG-III): the genomes of soil and plant-associated and newly described type strains.</title>
        <authorList>
            <person name="Whitman W."/>
        </authorList>
    </citation>
    <scope>NUCLEOTIDE SEQUENCE [LARGE SCALE GENOMIC DNA]</scope>
    <source>
        <strain evidence="12 13">CGMCC 4.7067</strain>
    </source>
</reference>
<dbReference type="RefSeq" id="WP_106366834.1">
    <property type="nucleotide sequence ID" value="NZ_PVTJ01000016.1"/>
</dbReference>
<keyword evidence="3 9" id="KW-0444">Lipid biosynthesis</keyword>
<comment type="catalytic activity">
    <reaction evidence="9">
        <text>malonyl-[ACP] + acetyl-CoA + H(+) = 3-oxobutanoyl-[ACP] + CO2 + CoA</text>
        <dbReference type="Rhea" id="RHEA:12080"/>
        <dbReference type="Rhea" id="RHEA-COMP:9623"/>
        <dbReference type="Rhea" id="RHEA-COMP:9625"/>
        <dbReference type="ChEBI" id="CHEBI:15378"/>
        <dbReference type="ChEBI" id="CHEBI:16526"/>
        <dbReference type="ChEBI" id="CHEBI:57287"/>
        <dbReference type="ChEBI" id="CHEBI:57288"/>
        <dbReference type="ChEBI" id="CHEBI:78449"/>
        <dbReference type="ChEBI" id="CHEBI:78450"/>
        <dbReference type="EC" id="2.3.1.180"/>
    </reaction>
</comment>
<dbReference type="InterPro" id="IPR013747">
    <property type="entry name" value="ACP_syn_III_C"/>
</dbReference>
<dbReference type="Pfam" id="PF08545">
    <property type="entry name" value="ACP_syn_III"/>
    <property type="match status" value="1"/>
</dbReference>
<dbReference type="GO" id="GO:0033818">
    <property type="term" value="F:beta-ketoacyl-acyl-carrier-protein synthase III activity"/>
    <property type="evidence" value="ECO:0007669"/>
    <property type="project" value="UniProtKB-UniRule"/>
</dbReference>
<dbReference type="PANTHER" id="PTHR34069">
    <property type="entry name" value="3-OXOACYL-[ACYL-CARRIER-PROTEIN] SYNTHASE 3"/>
    <property type="match status" value="1"/>
</dbReference>
<dbReference type="NCBIfam" id="NF006829">
    <property type="entry name" value="PRK09352.1"/>
    <property type="match status" value="1"/>
</dbReference>
<dbReference type="PANTHER" id="PTHR34069:SF2">
    <property type="entry name" value="BETA-KETOACYL-[ACYL-CARRIER-PROTEIN] SYNTHASE III"/>
    <property type="match status" value="1"/>
</dbReference>
<dbReference type="GO" id="GO:0005737">
    <property type="term" value="C:cytoplasm"/>
    <property type="evidence" value="ECO:0007669"/>
    <property type="project" value="UniProtKB-SubCell"/>
</dbReference>
<dbReference type="NCBIfam" id="TIGR00747">
    <property type="entry name" value="fabH"/>
    <property type="match status" value="1"/>
</dbReference>
<dbReference type="InterPro" id="IPR004655">
    <property type="entry name" value="FabH"/>
</dbReference>
<keyword evidence="9" id="KW-0511">Multifunctional enzyme</keyword>
<dbReference type="EMBL" id="PVTJ01000016">
    <property type="protein sequence ID" value="PRY54077.1"/>
    <property type="molecule type" value="Genomic_DNA"/>
</dbReference>
<feature type="active site" evidence="9">
    <location>
        <position position="111"/>
    </location>
</feature>
<feature type="active site" evidence="9">
    <location>
        <position position="286"/>
    </location>
</feature>
<evidence type="ECO:0000256" key="7">
    <source>
        <dbReference type="ARBA" id="ARBA00023160"/>
    </source>
</evidence>
<evidence type="ECO:0000313" key="13">
    <source>
        <dbReference type="Proteomes" id="UP000238176"/>
    </source>
</evidence>
<accession>A0A2T0U839</accession>
<evidence type="ECO:0000256" key="2">
    <source>
        <dbReference type="ARBA" id="ARBA00022490"/>
    </source>
</evidence>
<gene>
    <name evidence="9" type="primary">fabH</name>
    <name evidence="12" type="ORF">B0I28_11638</name>
</gene>
<evidence type="ECO:0000256" key="1">
    <source>
        <dbReference type="ARBA" id="ARBA00008642"/>
    </source>
</evidence>
<comment type="domain">
    <text evidence="9">The last Arg residue of the ACP-binding site is essential for the weak association between ACP/AcpP and FabH.</text>
</comment>
<dbReference type="AlphaFoldDB" id="A0A2T0U839"/>
<evidence type="ECO:0000256" key="6">
    <source>
        <dbReference type="ARBA" id="ARBA00023098"/>
    </source>
</evidence>
<feature type="active site" evidence="9">
    <location>
        <position position="256"/>
    </location>
</feature>
<keyword evidence="6 9" id="KW-0443">Lipid metabolism</keyword>
<keyword evidence="5 9" id="KW-0276">Fatty acid metabolism</keyword>
<dbReference type="Proteomes" id="UP000238176">
    <property type="component" value="Unassembled WGS sequence"/>
</dbReference>
<comment type="function">
    <text evidence="9">Catalyzes the condensation reaction of fatty acid synthesis by the addition to an acyl acceptor of two carbons from malonyl-ACP. Catalyzes the first condensation reaction which initiates fatty acid synthesis and may therefore play a role in governing the total rate of fatty acid production. Possesses both acetoacetyl-ACP synthase and acetyl transacylase activities. Its substrate specificity determines the biosynthesis of branched-chain and/or straight-chain of fatty acids.</text>
</comment>
<evidence type="ECO:0000256" key="3">
    <source>
        <dbReference type="ARBA" id="ARBA00022516"/>
    </source>
</evidence>
<dbReference type="HAMAP" id="MF_01815">
    <property type="entry name" value="FabH"/>
    <property type="match status" value="1"/>
</dbReference>
<dbReference type="CDD" id="cd00830">
    <property type="entry name" value="KAS_III"/>
    <property type="match status" value="1"/>
</dbReference>
<dbReference type="GO" id="GO:0004315">
    <property type="term" value="F:3-oxoacyl-[acyl-carrier-protein] synthase activity"/>
    <property type="evidence" value="ECO:0007669"/>
    <property type="project" value="InterPro"/>
</dbReference>
<dbReference type="InterPro" id="IPR016039">
    <property type="entry name" value="Thiolase-like"/>
</dbReference>
<keyword evidence="13" id="KW-1185">Reference proteome</keyword>
<dbReference type="OrthoDB" id="9815506at2"/>
<dbReference type="EC" id="2.3.1.180" evidence="9"/>
<comment type="pathway">
    <text evidence="9">Lipid metabolism; fatty acid biosynthesis.</text>
</comment>
<dbReference type="SUPFAM" id="SSF53901">
    <property type="entry name" value="Thiolase-like"/>
    <property type="match status" value="1"/>
</dbReference>
<sequence>MTAVLIGLGSALPEREVGNDELAARLGVTPDWIERRTGIRARRFADATTPTSALAAEAARAALADADTKPSEVDAFLVATYTPDHQIPATAPLAAARLGLACPAFDVNAACSGFVYALATAAGLIATGARRVLVAGAETASTLTDPGDRTVHPLFGDGAGAVLLRAGEPDEDGALLALDLGADGTGAASLIAPGSASRARLATGTERPQPDPSTYYMAMDGREVFLQAVAHMTASSRAALDRAGLKPAEVDRICGHQANIRILRAVADELGADHDRLLVDLDRTGNTGAASIPLALDRARREGRLEGGHTVLLTAFGGGFTWGSALLRWPGTAQHPRSAT</sequence>
<evidence type="ECO:0000259" key="11">
    <source>
        <dbReference type="Pfam" id="PF08545"/>
    </source>
</evidence>
<feature type="domain" description="Beta-ketoacyl-[acyl-carrier-protein] synthase III N-terminal" evidence="11">
    <location>
        <begin position="105"/>
        <end position="184"/>
    </location>
</feature>
<keyword evidence="4 9" id="KW-0808">Transferase</keyword>
<dbReference type="UniPathway" id="UPA00094"/>
<evidence type="ECO:0000256" key="8">
    <source>
        <dbReference type="ARBA" id="ARBA00023315"/>
    </source>
</evidence>
<dbReference type="InterPro" id="IPR013751">
    <property type="entry name" value="ACP_syn_III_N"/>
</dbReference>
<evidence type="ECO:0000256" key="5">
    <source>
        <dbReference type="ARBA" id="ARBA00022832"/>
    </source>
</evidence>
<comment type="caution">
    <text evidence="12">The sequence shown here is derived from an EMBL/GenBank/DDBJ whole genome shotgun (WGS) entry which is preliminary data.</text>
</comment>
<organism evidence="12 13">
    <name type="scientific">Glycomyces artemisiae</name>
    <dbReference type="NCBI Taxonomy" id="1076443"/>
    <lineage>
        <taxon>Bacteria</taxon>
        <taxon>Bacillati</taxon>
        <taxon>Actinomycetota</taxon>
        <taxon>Actinomycetes</taxon>
        <taxon>Glycomycetales</taxon>
        <taxon>Glycomycetaceae</taxon>
        <taxon>Glycomyces</taxon>
    </lineage>
</organism>
<feature type="domain" description="Beta-ketoacyl-[acyl-carrier-protein] synthase III C-terminal" evidence="10">
    <location>
        <begin position="240"/>
        <end position="329"/>
    </location>
</feature>
<evidence type="ECO:0000259" key="10">
    <source>
        <dbReference type="Pfam" id="PF08541"/>
    </source>
</evidence>
<feature type="region of interest" description="ACP-binding" evidence="9">
    <location>
        <begin position="257"/>
        <end position="261"/>
    </location>
</feature>
<evidence type="ECO:0000256" key="4">
    <source>
        <dbReference type="ARBA" id="ARBA00022679"/>
    </source>
</evidence>
<name>A0A2T0U839_9ACTN</name>
<comment type="subunit">
    <text evidence="9">Homodimer.</text>
</comment>
<dbReference type="Gene3D" id="3.40.47.10">
    <property type="match status" value="1"/>
</dbReference>
<proteinExistence type="inferred from homology"/>
<comment type="subcellular location">
    <subcellularLocation>
        <location evidence="9">Cytoplasm</location>
    </subcellularLocation>
</comment>
<dbReference type="Pfam" id="PF08541">
    <property type="entry name" value="ACP_syn_III_C"/>
    <property type="match status" value="1"/>
</dbReference>
<protein>
    <recommendedName>
        <fullName evidence="9">Beta-ketoacyl-[acyl-carrier-protein] synthase III</fullName>
        <shortName evidence="9">Beta-ketoacyl-ACP synthase III</shortName>
        <shortName evidence="9">KAS III</shortName>
        <ecNumber evidence="9">2.3.1.180</ecNumber>
    </recommendedName>
    <alternativeName>
        <fullName evidence="9">3-oxoacyl-[acyl-carrier-protein] synthase 3</fullName>
    </alternativeName>
    <alternativeName>
        <fullName evidence="9">3-oxoacyl-[acyl-carrier-protein] synthase III</fullName>
    </alternativeName>
</protein>
<evidence type="ECO:0000256" key="9">
    <source>
        <dbReference type="HAMAP-Rule" id="MF_01815"/>
    </source>
</evidence>
<comment type="similarity">
    <text evidence="1 9">Belongs to the thiolase-like superfamily. FabH family.</text>
</comment>
<evidence type="ECO:0000313" key="12">
    <source>
        <dbReference type="EMBL" id="PRY54077.1"/>
    </source>
</evidence>